<dbReference type="Gramene" id="PSR86091">
    <property type="protein sequence ID" value="PSR86091"/>
    <property type="gene ID" value="CEY00_Acc31720"/>
</dbReference>
<dbReference type="GO" id="GO:0070525">
    <property type="term" value="P:tRNA threonylcarbamoyladenosine metabolic process"/>
    <property type="evidence" value="ECO:0007669"/>
    <property type="project" value="TreeGrafter"/>
</dbReference>
<feature type="compositionally biased region" description="Basic residues" evidence="9">
    <location>
        <begin position="320"/>
        <end position="332"/>
    </location>
</feature>
<evidence type="ECO:0000256" key="2">
    <source>
        <dbReference type="ARBA" id="ARBA00012513"/>
    </source>
</evidence>
<comment type="similarity">
    <text evidence="1">Belongs to the protein kinase superfamily. BUD32 family.</text>
</comment>
<evidence type="ECO:0000256" key="1">
    <source>
        <dbReference type="ARBA" id="ARBA00010630"/>
    </source>
</evidence>
<dbReference type="Proteomes" id="UP000241394">
    <property type="component" value="Chromosome LG28"/>
</dbReference>
<sequence length="397" mass="44817">MTKARCLGVCTPLLYTVDPVQHTLTFEYVEGLSIKDIFLDFESNGVVEERMVDIAVQIGDAIGKLHDGGLTHGDLTTSNMLIRNNANQLMDQILASFRKSSKQCSSTLNKLAQESQVQCDKDVGSAPWSDGFLQQFFLHKAFFRHNCFRYYIIVNPDRYVSWKDLGNYYMLLKDQGDGKGGKSWLGCHRIPCEGTCYRNNYSDPLASIMYSMTGGSPVVRALFCPPHHATFPNPLPLNINAGLDYWANPAQDCHYPRLKEYRQGGQNLRKHSRSKRTSLSLSHGRYPQHSRKAPGLRLPLSHSNRLRPNLLPPQRQTPPHTRRDRRRLHLPKAKTQQVPEILRGAASPVSSGSTTSSPLTSPALAPRCSTNCRYGRPLRLPDPTCRRRQSPRADHRL</sequence>
<evidence type="ECO:0000256" key="8">
    <source>
        <dbReference type="ARBA" id="ARBA00048679"/>
    </source>
</evidence>
<evidence type="ECO:0000256" key="7">
    <source>
        <dbReference type="ARBA" id="ARBA00047899"/>
    </source>
</evidence>
<dbReference type="PANTHER" id="PTHR12209">
    <property type="entry name" value="NON-SPECIFIC SERINE/THREONINE PROTEIN KINASE"/>
    <property type="match status" value="1"/>
</dbReference>
<dbReference type="InterPro" id="IPR011009">
    <property type="entry name" value="Kinase-like_dom_sf"/>
</dbReference>
<dbReference type="OrthoDB" id="3399at2759"/>
<dbReference type="EMBL" id="NKQK01000028">
    <property type="protein sequence ID" value="PSR86091.1"/>
    <property type="molecule type" value="Genomic_DNA"/>
</dbReference>
<dbReference type="GO" id="GO:0005829">
    <property type="term" value="C:cytosol"/>
    <property type="evidence" value="ECO:0007669"/>
    <property type="project" value="TreeGrafter"/>
</dbReference>
<keyword evidence="5" id="KW-0418">Kinase</keyword>
<dbReference type="InterPro" id="IPR008266">
    <property type="entry name" value="Tyr_kinase_AS"/>
</dbReference>
<comment type="catalytic activity">
    <reaction evidence="7">
        <text>L-threonyl-[protein] + ATP = O-phospho-L-threonyl-[protein] + ADP + H(+)</text>
        <dbReference type="Rhea" id="RHEA:46608"/>
        <dbReference type="Rhea" id="RHEA-COMP:11060"/>
        <dbReference type="Rhea" id="RHEA-COMP:11605"/>
        <dbReference type="ChEBI" id="CHEBI:15378"/>
        <dbReference type="ChEBI" id="CHEBI:30013"/>
        <dbReference type="ChEBI" id="CHEBI:30616"/>
        <dbReference type="ChEBI" id="CHEBI:61977"/>
        <dbReference type="ChEBI" id="CHEBI:456216"/>
        <dbReference type="EC" id="2.7.11.1"/>
    </reaction>
</comment>
<protein>
    <recommendedName>
        <fullName evidence="2">non-specific serine/threonine protein kinase</fullName>
        <ecNumber evidence="2">2.7.11.1</ecNumber>
    </recommendedName>
</protein>
<comment type="catalytic activity">
    <reaction evidence="8">
        <text>L-seryl-[protein] + ATP = O-phospho-L-seryl-[protein] + ADP + H(+)</text>
        <dbReference type="Rhea" id="RHEA:17989"/>
        <dbReference type="Rhea" id="RHEA-COMP:9863"/>
        <dbReference type="Rhea" id="RHEA-COMP:11604"/>
        <dbReference type="ChEBI" id="CHEBI:15378"/>
        <dbReference type="ChEBI" id="CHEBI:29999"/>
        <dbReference type="ChEBI" id="CHEBI:30616"/>
        <dbReference type="ChEBI" id="CHEBI:83421"/>
        <dbReference type="ChEBI" id="CHEBI:456216"/>
        <dbReference type="EC" id="2.7.11.1"/>
    </reaction>
</comment>
<dbReference type="EC" id="2.7.11.1" evidence="2"/>
<keyword evidence="11" id="KW-1185">Reference proteome</keyword>
<evidence type="ECO:0000256" key="9">
    <source>
        <dbReference type="SAM" id="MobiDB-lite"/>
    </source>
</evidence>
<keyword evidence="6" id="KW-0067">ATP-binding</keyword>
<evidence type="ECO:0000313" key="10">
    <source>
        <dbReference type="EMBL" id="PSR86091.1"/>
    </source>
</evidence>
<evidence type="ECO:0000256" key="6">
    <source>
        <dbReference type="ARBA" id="ARBA00022840"/>
    </source>
</evidence>
<reference evidence="11" key="2">
    <citation type="journal article" date="2018" name="BMC Genomics">
        <title>A manually annotated Actinidia chinensis var. chinensis (kiwifruit) genome highlights the challenges associated with draft genomes and gene prediction in plants.</title>
        <authorList>
            <person name="Pilkington S.M."/>
            <person name="Crowhurst R."/>
            <person name="Hilario E."/>
            <person name="Nardozza S."/>
            <person name="Fraser L."/>
            <person name="Peng Y."/>
            <person name="Gunaseelan K."/>
            <person name="Simpson R."/>
            <person name="Tahir J."/>
            <person name="Deroles S.C."/>
            <person name="Templeton K."/>
            <person name="Luo Z."/>
            <person name="Davy M."/>
            <person name="Cheng C."/>
            <person name="McNeilage M."/>
            <person name="Scaglione D."/>
            <person name="Liu Y."/>
            <person name="Zhang Q."/>
            <person name="Datson P."/>
            <person name="De Silva N."/>
            <person name="Gardiner S.E."/>
            <person name="Bassett H."/>
            <person name="Chagne D."/>
            <person name="McCallum J."/>
            <person name="Dzierzon H."/>
            <person name="Deng C."/>
            <person name="Wang Y.Y."/>
            <person name="Barron L."/>
            <person name="Manako K."/>
            <person name="Bowen J."/>
            <person name="Foster T.M."/>
            <person name="Erridge Z.A."/>
            <person name="Tiffin H."/>
            <person name="Waite C.N."/>
            <person name="Davies K.M."/>
            <person name="Grierson E.P."/>
            <person name="Laing W.A."/>
            <person name="Kirk R."/>
            <person name="Chen X."/>
            <person name="Wood M."/>
            <person name="Montefiori M."/>
            <person name="Brummell D.A."/>
            <person name="Schwinn K.E."/>
            <person name="Catanach A."/>
            <person name="Fullerton C."/>
            <person name="Li D."/>
            <person name="Meiyalaghan S."/>
            <person name="Nieuwenhuizen N."/>
            <person name="Read N."/>
            <person name="Prakash R."/>
            <person name="Hunter D."/>
            <person name="Zhang H."/>
            <person name="McKenzie M."/>
            <person name="Knabel M."/>
            <person name="Harris A."/>
            <person name="Allan A.C."/>
            <person name="Gleave A."/>
            <person name="Chen A."/>
            <person name="Janssen B.J."/>
            <person name="Plunkett B."/>
            <person name="Ampomah-Dwamena C."/>
            <person name="Voogd C."/>
            <person name="Leif D."/>
            <person name="Lafferty D."/>
            <person name="Souleyre E.J.F."/>
            <person name="Varkonyi-Gasic E."/>
            <person name="Gambi F."/>
            <person name="Hanley J."/>
            <person name="Yao J.L."/>
            <person name="Cheung J."/>
            <person name="David K.M."/>
            <person name="Warren B."/>
            <person name="Marsh K."/>
            <person name="Snowden K.C."/>
            <person name="Lin-Wang K."/>
            <person name="Brian L."/>
            <person name="Martinez-Sanchez M."/>
            <person name="Wang M."/>
            <person name="Ileperuma N."/>
            <person name="Macnee N."/>
            <person name="Campin R."/>
            <person name="McAtee P."/>
            <person name="Drummond R.S.M."/>
            <person name="Espley R.V."/>
            <person name="Ireland H.S."/>
            <person name="Wu R."/>
            <person name="Atkinson R.G."/>
            <person name="Karunairetnam S."/>
            <person name="Bulley S."/>
            <person name="Chunkath S."/>
            <person name="Hanley Z."/>
            <person name="Storey R."/>
            <person name="Thrimawithana A.H."/>
            <person name="Thomson S."/>
            <person name="David C."/>
            <person name="Testolin R."/>
            <person name="Huang H."/>
            <person name="Hellens R.P."/>
            <person name="Schaffer R.J."/>
        </authorList>
    </citation>
    <scope>NUCLEOTIDE SEQUENCE [LARGE SCALE GENOMIC DNA]</scope>
    <source>
        <strain evidence="11">cv. Red5</strain>
    </source>
</reference>
<feature type="region of interest" description="Disordered" evidence="9">
    <location>
        <begin position="264"/>
        <end position="397"/>
    </location>
</feature>
<dbReference type="STRING" id="1590841.A0A2R6P621"/>
<dbReference type="PROSITE" id="PS00109">
    <property type="entry name" value="PROTEIN_KINASE_TYR"/>
    <property type="match status" value="1"/>
</dbReference>
<dbReference type="AlphaFoldDB" id="A0A2R6P621"/>
<dbReference type="GO" id="GO:0000408">
    <property type="term" value="C:EKC/KEOPS complex"/>
    <property type="evidence" value="ECO:0007669"/>
    <property type="project" value="TreeGrafter"/>
</dbReference>
<evidence type="ECO:0000256" key="4">
    <source>
        <dbReference type="ARBA" id="ARBA00022741"/>
    </source>
</evidence>
<reference evidence="10 11" key="1">
    <citation type="submission" date="2017-07" db="EMBL/GenBank/DDBJ databases">
        <title>An improved, manually edited Actinidia chinensis var. chinensis (kiwifruit) genome highlights the challenges associated with draft genomes and gene prediction in plants.</title>
        <authorList>
            <person name="Pilkington S."/>
            <person name="Crowhurst R."/>
            <person name="Hilario E."/>
            <person name="Nardozza S."/>
            <person name="Fraser L."/>
            <person name="Peng Y."/>
            <person name="Gunaseelan K."/>
            <person name="Simpson R."/>
            <person name="Tahir J."/>
            <person name="Deroles S."/>
            <person name="Templeton K."/>
            <person name="Luo Z."/>
            <person name="Davy M."/>
            <person name="Cheng C."/>
            <person name="Mcneilage M."/>
            <person name="Scaglione D."/>
            <person name="Liu Y."/>
            <person name="Zhang Q."/>
            <person name="Datson P."/>
            <person name="De Silva N."/>
            <person name="Gardiner S."/>
            <person name="Bassett H."/>
            <person name="Chagne D."/>
            <person name="Mccallum J."/>
            <person name="Dzierzon H."/>
            <person name="Deng C."/>
            <person name="Wang Y.-Y."/>
            <person name="Barron N."/>
            <person name="Manako K."/>
            <person name="Bowen J."/>
            <person name="Foster T."/>
            <person name="Erridge Z."/>
            <person name="Tiffin H."/>
            <person name="Waite C."/>
            <person name="Davies K."/>
            <person name="Grierson E."/>
            <person name="Laing W."/>
            <person name="Kirk R."/>
            <person name="Chen X."/>
            <person name="Wood M."/>
            <person name="Montefiori M."/>
            <person name="Brummell D."/>
            <person name="Schwinn K."/>
            <person name="Catanach A."/>
            <person name="Fullerton C."/>
            <person name="Li D."/>
            <person name="Meiyalaghan S."/>
            <person name="Nieuwenhuizen N."/>
            <person name="Read N."/>
            <person name="Prakash R."/>
            <person name="Hunter D."/>
            <person name="Zhang H."/>
            <person name="Mckenzie M."/>
            <person name="Knabel M."/>
            <person name="Harris A."/>
            <person name="Allan A."/>
            <person name="Chen A."/>
            <person name="Janssen B."/>
            <person name="Plunkett B."/>
            <person name="Dwamena C."/>
            <person name="Voogd C."/>
            <person name="Leif D."/>
            <person name="Lafferty D."/>
            <person name="Souleyre E."/>
            <person name="Varkonyi-Gasic E."/>
            <person name="Gambi F."/>
            <person name="Hanley J."/>
            <person name="Yao J.-L."/>
            <person name="Cheung J."/>
            <person name="David K."/>
            <person name="Warren B."/>
            <person name="Marsh K."/>
            <person name="Snowden K."/>
            <person name="Lin-Wang K."/>
            <person name="Brian L."/>
            <person name="Martinez-Sanchez M."/>
            <person name="Wang M."/>
            <person name="Ileperuma N."/>
            <person name="Macnee N."/>
            <person name="Campin R."/>
            <person name="Mcatee P."/>
            <person name="Drummond R."/>
            <person name="Espley R."/>
            <person name="Ireland H."/>
            <person name="Wu R."/>
            <person name="Atkinson R."/>
            <person name="Karunairetnam S."/>
            <person name="Bulley S."/>
            <person name="Chunkath S."/>
            <person name="Hanley Z."/>
            <person name="Storey R."/>
            <person name="Thrimawithana A."/>
            <person name="Thomson S."/>
            <person name="David C."/>
            <person name="Testolin R."/>
        </authorList>
    </citation>
    <scope>NUCLEOTIDE SEQUENCE [LARGE SCALE GENOMIC DNA]</scope>
    <source>
        <strain evidence="11">cv. Red5</strain>
        <tissue evidence="10">Young leaf</tissue>
    </source>
</reference>
<proteinExistence type="inferred from homology"/>
<evidence type="ECO:0000256" key="5">
    <source>
        <dbReference type="ARBA" id="ARBA00022777"/>
    </source>
</evidence>
<keyword evidence="3" id="KW-0808">Transferase</keyword>
<dbReference type="PANTHER" id="PTHR12209:SF0">
    <property type="entry name" value="EKC_KEOPS COMPLEX SUBUNIT TP53RK"/>
    <property type="match status" value="1"/>
</dbReference>
<accession>A0A2R6P621</accession>
<gene>
    <name evidence="10" type="ORF">CEY00_Acc31720</name>
</gene>
<dbReference type="GO" id="GO:0005524">
    <property type="term" value="F:ATP binding"/>
    <property type="evidence" value="ECO:0007669"/>
    <property type="project" value="UniProtKB-KW"/>
</dbReference>
<keyword evidence="4" id="KW-0547">Nucleotide-binding</keyword>
<name>A0A2R6P621_ACTCC</name>
<dbReference type="Gene3D" id="1.10.510.10">
    <property type="entry name" value="Transferase(Phosphotransferase) domain 1"/>
    <property type="match status" value="1"/>
</dbReference>
<dbReference type="SUPFAM" id="SSF56112">
    <property type="entry name" value="Protein kinase-like (PK-like)"/>
    <property type="match status" value="1"/>
</dbReference>
<dbReference type="InParanoid" id="A0A2R6P621"/>
<feature type="compositionally biased region" description="Low complexity" evidence="9">
    <location>
        <begin position="344"/>
        <end position="366"/>
    </location>
</feature>
<dbReference type="GO" id="GO:0004674">
    <property type="term" value="F:protein serine/threonine kinase activity"/>
    <property type="evidence" value="ECO:0007669"/>
    <property type="project" value="UniProtKB-EC"/>
</dbReference>
<evidence type="ECO:0000313" key="11">
    <source>
        <dbReference type="Proteomes" id="UP000241394"/>
    </source>
</evidence>
<dbReference type="GO" id="GO:0005634">
    <property type="term" value="C:nucleus"/>
    <property type="evidence" value="ECO:0007669"/>
    <property type="project" value="TreeGrafter"/>
</dbReference>
<comment type="caution">
    <text evidence="10">The sequence shown here is derived from an EMBL/GenBank/DDBJ whole genome shotgun (WGS) entry which is preliminary data.</text>
</comment>
<evidence type="ECO:0000256" key="3">
    <source>
        <dbReference type="ARBA" id="ARBA00022679"/>
    </source>
</evidence>
<organism evidence="10 11">
    <name type="scientific">Actinidia chinensis var. chinensis</name>
    <name type="common">Chinese soft-hair kiwi</name>
    <dbReference type="NCBI Taxonomy" id="1590841"/>
    <lineage>
        <taxon>Eukaryota</taxon>
        <taxon>Viridiplantae</taxon>
        <taxon>Streptophyta</taxon>
        <taxon>Embryophyta</taxon>
        <taxon>Tracheophyta</taxon>
        <taxon>Spermatophyta</taxon>
        <taxon>Magnoliopsida</taxon>
        <taxon>eudicotyledons</taxon>
        <taxon>Gunneridae</taxon>
        <taxon>Pentapetalae</taxon>
        <taxon>asterids</taxon>
        <taxon>Ericales</taxon>
        <taxon>Actinidiaceae</taxon>
        <taxon>Actinidia</taxon>
    </lineage>
</organism>